<accession>A0A8S9MXZ1</accession>
<organism evidence="1 2">
    <name type="scientific">Brassica cretica</name>
    <name type="common">Mustard</name>
    <dbReference type="NCBI Taxonomy" id="69181"/>
    <lineage>
        <taxon>Eukaryota</taxon>
        <taxon>Viridiplantae</taxon>
        <taxon>Streptophyta</taxon>
        <taxon>Embryophyta</taxon>
        <taxon>Tracheophyta</taxon>
        <taxon>Spermatophyta</taxon>
        <taxon>Magnoliopsida</taxon>
        <taxon>eudicotyledons</taxon>
        <taxon>Gunneridae</taxon>
        <taxon>Pentapetalae</taxon>
        <taxon>rosids</taxon>
        <taxon>malvids</taxon>
        <taxon>Brassicales</taxon>
        <taxon>Brassicaceae</taxon>
        <taxon>Brassiceae</taxon>
        <taxon>Brassica</taxon>
    </lineage>
</organism>
<protein>
    <submittedName>
        <fullName evidence="1">Uncharacterized protein</fullName>
    </submittedName>
</protein>
<gene>
    <name evidence="1" type="ORF">F2Q69_00055202</name>
</gene>
<evidence type="ECO:0000313" key="1">
    <source>
        <dbReference type="EMBL" id="KAF3488026.1"/>
    </source>
</evidence>
<dbReference type="EMBL" id="QGKX02002183">
    <property type="protein sequence ID" value="KAF3488026.1"/>
    <property type="molecule type" value="Genomic_DNA"/>
</dbReference>
<proteinExistence type="predicted"/>
<name>A0A8S9MXZ1_BRACR</name>
<dbReference type="Proteomes" id="UP000712600">
    <property type="component" value="Unassembled WGS sequence"/>
</dbReference>
<reference evidence="1" key="1">
    <citation type="submission" date="2019-12" db="EMBL/GenBank/DDBJ databases">
        <title>Genome sequencing and annotation of Brassica cretica.</title>
        <authorList>
            <person name="Studholme D.J."/>
            <person name="Sarris P."/>
        </authorList>
    </citation>
    <scope>NUCLEOTIDE SEQUENCE</scope>
    <source>
        <strain evidence="1">PFS-109/04</strain>
        <tissue evidence="1">Leaf</tissue>
    </source>
</reference>
<evidence type="ECO:0000313" key="2">
    <source>
        <dbReference type="Proteomes" id="UP000712600"/>
    </source>
</evidence>
<sequence>MHGLMLYRRFGRARSLRSDRTACMCGSSVMTELAYSPHLRLPHLPLLFSPNRMRFQFPFSGPRYFLQLCHTSLSVESENVHSFFYSPYILSNLQTLPFQNPIGNPKSSQSALEIQPCHPTIYRSTNPDCGLRKLRGEGKPKRITRNLKNWIQGKEIKLYLQLSFSSFEPSTTPLQMAASDGISAELAAQHTTFDDLGLGLPSQVITFTLSPWLTVI</sequence>
<comment type="caution">
    <text evidence="1">The sequence shown here is derived from an EMBL/GenBank/DDBJ whole genome shotgun (WGS) entry which is preliminary data.</text>
</comment>
<dbReference type="AlphaFoldDB" id="A0A8S9MXZ1"/>